<dbReference type="Gene3D" id="1.25.40.10">
    <property type="entry name" value="Tetratricopeptide repeat domain"/>
    <property type="match status" value="1"/>
</dbReference>
<dbReference type="Pfam" id="PF24125">
    <property type="entry name" value="Cds6_C"/>
    <property type="match status" value="1"/>
</dbReference>
<dbReference type="Proteomes" id="UP000022141">
    <property type="component" value="Unassembled WGS sequence"/>
</dbReference>
<dbReference type="EMBL" id="JEMY01000018">
    <property type="protein sequence ID" value="EXI89204.1"/>
    <property type="molecule type" value="Genomic_DNA"/>
</dbReference>
<dbReference type="PROSITE" id="PS50005">
    <property type="entry name" value="TPR"/>
    <property type="match status" value="1"/>
</dbReference>
<keyword evidence="6" id="KW-0449">Lipoprotein</keyword>
<keyword evidence="2 3" id="KW-0802">TPR repeat</keyword>
<accession>A0A011RD90</accession>
<dbReference type="InterPro" id="IPR011990">
    <property type="entry name" value="TPR-like_helical_dom_sf"/>
</dbReference>
<evidence type="ECO:0000256" key="1">
    <source>
        <dbReference type="ARBA" id="ARBA00022737"/>
    </source>
</evidence>
<evidence type="ECO:0000313" key="7">
    <source>
        <dbReference type="Proteomes" id="UP000022141"/>
    </source>
</evidence>
<dbReference type="SUPFAM" id="SSF48452">
    <property type="entry name" value="TPR-like"/>
    <property type="match status" value="1"/>
</dbReference>
<dbReference type="STRING" id="1454004.AW11_01714"/>
<proteinExistence type="predicted"/>
<dbReference type="InterPro" id="IPR056203">
    <property type="entry name" value="Cds6_C"/>
</dbReference>
<feature type="region of interest" description="Disordered" evidence="4">
    <location>
        <begin position="178"/>
        <end position="284"/>
    </location>
</feature>
<dbReference type="InterPro" id="IPR051685">
    <property type="entry name" value="Ycf3/AcsC/BcsC/TPR_MFPF"/>
</dbReference>
<evidence type="ECO:0000259" key="5">
    <source>
        <dbReference type="Pfam" id="PF24125"/>
    </source>
</evidence>
<gene>
    <name evidence="6" type="ORF">AW11_01714</name>
</gene>
<dbReference type="PANTHER" id="PTHR44943">
    <property type="entry name" value="CELLULOSE SYNTHASE OPERON PROTEIN C"/>
    <property type="match status" value="1"/>
</dbReference>
<sequence length="392" mass="42602">MRSISQRPLSACFPALLFGLLLIASASWAIVDYLPDVQRLMKGGQWSQALEKVDAHLASQPKEAQGRFLKGVILTEMGRPAEAIVIFNRLAEDYPELPEPYNNLAVLYAQQKQYDKARTALEMAIRTHPSYSIAHENLGDVYAKLASQAYDKALQLDSSNQATQSKLSMIRELIGTSSRASVKPGAAVPAADDAGKRAAVQPTRAPPVTAAPVPPPTAQTAPTAPAGKPSEPPPAKAVDRGAGISVGKPMAATPAERAPPAPSPRVATAPPAPPESPPPPAEQVGVRAALQAWAKAWSDKNMKVYLAHYADDFRTPRGMSRKAWDAQRRKRIDKPGRIQVDLEEITISFADNKATVSFKQHYTSDKLESTVRKTLVFVKKRGKWLIEQERVD</sequence>
<organism evidence="6 7">
    <name type="scientific">Accumulibacter regalis</name>
    <dbReference type="NCBI Taxonomy" id="522306"/>
    <lineage>
        <taxon>Bacteria</taxon>
        <taxon>Pseudomonadati</taxon>
        <taxon>Pseudomonadota</taxon>
        <taxon>Betaproteobacteria</taxon>
        <taxon>Candidatus Accumulibacter</taxon>
    </lineage>
</organism>
<evidence type="ECO:0000313" key="6">
    <source>
        <dbReference type="EMBL" id="EXI89204.1"/>
    </source>
</evidence>
<name>A0A011RD90_ACCRE</name>
<dbReference type="SMART" id="SM00028">
    <property type="entry name" value="TPR"/>
    <property type="match status" value="3"/>
</dbReference>
<reference evidence="6" key="1">
    <citation type="submission" date="2014-02" db="EMBL/GenBank/DDBJ databases">
        <title>Expanding our view of genomic diversity in Candidatus Accumulibacter clades.</title>
        <authorList>
            <person name="Skennerton C.T."/>
            <person name="Barr J.J."/>
            <person name="Slater F.R."/>
            <person name="Bond P.L."/>
            <person name="Tyson G.W."/>
        </authorList>
    </citation>
    <scope>NUCLEOTIDE SEQUENCE [LARGE SCALE GENOMIC DNA]</scope>
</reference>
<dbReference type="Gene3D" id="3.10.450.50">
    <property type="match status" value="1"/>
</dbReference>
<dbReference type="InterPro" id="IPR019734">
    <property type="entry name" value="TPR_rpt"/>
</dbReference>
<dbReference type="eggNOG" id="COG0457">
    <property type="taxonomic scope" value="Bacteria"/>
</dbReference>
<comment type="caution">
    <text evidence="6">The sequence shown here is derived from an EMBL/GenBank/DDBJ whole genome shotgun (WGS) entry which is preliminary data.</text>
</comment>
<evidence type="ECO:0000256" key="4">
    <source>
        <dbReference type="SAM" id="MobiDB-lite"/>
    </source>
</evidence>
<dbReference type="SUPFAM" id="SSF54427">
    <property type="entry name" value="NTF2-like"/>
    <property type="match status" value="1"/>
</dbReference>
<keyword evidence="7" id="KW-1185">Reference proteome</keyword>
<keyword evidence="1" id="KW-0677">Repeat</keyword>
<feature type="compositionally biased region" description="Low complexity" evidence="4">
    <location>
        <begin position="182"/>
        <end position="211"/>
    </location>
</feature>
<feature type="compositionally biased region" description="Pro residues" evidence="4">
    <location>
        <begin position="270"/>
        <end position="281"/>
    </location>
</feature>
<evidence type="ECO:0000256" key="2">
    <source>
        <dbReference type="ARBA" id="ARBA00022803"/>
    </source>
</evidence>
<evidence type="ECO:0000256" key="3">
    <source>
        <dbReference type="PROSITE-ProRule" id="PRU00339"/>
    </source>
</evidence>
<dbReference type="InterPro" id="IPR032710">
    <property type="entry name" value="NTF2-like_dom_sf"/>
</dbReference>
<feature type="repeat" description="TPR" evidence="3">
    <location>
        <begin position="98"/>
        <end position="131"/>
    </location>
</feature>
<dbReference type="PATRIC" id="fig|1454004.3.peg.1765"/>
<protein>
    <submittedName>
        <fullName evidence="6">Lipoprotein NlpI</fullName>
    </submittedName>
</protein>
<dbReference type="AlphaFoldDB" id="A0A011RD90"/>
<dbReference type="Pfam" id="PF14559">
    <property type="entry name" value="TPR_19"/>
    <property type="match status" value="1"/>
</dbReference>
<dbReference type="PANTHER" id="PTHR44943:SF8">
    <property type="entry name" value="TPR REPEAT-CONTAINING PROTEIN MJ0263"/>
    <property type="match status" value="1"/>
</dbReference>
<feature type="domain" description="Cds6 C-terminal" evidence="5">
    <location>
        <begin position="287"/>
        <end position="389"/>
    </location>
</feature>